<evidence type="ECO:0000256" key="3">
    <source>
        <dbReference type="ARBA" id="ARBA00023125"/>
    </source>
</evidence>
<dbReference type="PRINTS" id="PR00367">
    <property type="entry name" value="ETHRSPELEMNT"/>
</dbReference>
<dbReference type="Proteomes" id="UP000824469">
    <property type="component" value="Unassembled WGS sequence"/>
</dbReference>
<keyword evidence="3" id="KW-0238">DNA-binding</keyword>
<evidence type="ECO:0000256" key="7">
    <source>
        <dbReference type="SAM" id="MobiDB-lite"/>
    </source>
</evidence>
<dbReference type="EMBL" id="JAHRHJ020000007">
    <property type="protein sequence ID" value="KAH9309158.1"/>
    <property type="molecule type" value="Genomic_DNA"/>
</dbReference>
<accession>A0AA38FSH4</accession>
<dbReference type="Gene3D" id="3.30.730.10">
    <property type="entry name" value="AP2/ERF domain"/>
    <property type="match status" value="1"/>
</dbReference>
<keyword evidence="2" id="KW-0805">Transcription regulation</keyword>
<feature type="domain" description="AP2/ERF" evidence="8">
    <location>
        <begin position="40"/>
        <end position="106"/>
    </location>
</feature>
<dbReference type="SUPFAM" id="SSF54171">
    <property type="entry name" value="DNA-binding domain"/>
    <property type="match status" value="1"/>
</dbReference>
<evidence type="ECO:0000256" key="6">
    <source>
        <dbReference type="ARBA" id="ARBA00037973"/>
    </source>
</evidence>
<keyword evidence="5" id="KW-0539">Nucleus</keyword>
<evidence type="ECO:0000256" key="5">
    <source>
        <dbReference type="ARBA" id="ARBA00023242"/>
    </source>
</evidence>
<evidence type="ECO:0000256" key="4">
    <source>
        <dbReference type="ARBA" id="ARBA00023163"/>
    </source>
</evidence>
<gene>
    <name evidence="9" type="ORF">KI387_037069</name>
</gene>
<dbReference type="CDD" id="cd00018">
    <property type="entry name" value="AP2"/>
    <property type="match status" value="1"/>
</dbReference>
<evidence type="ECO:0000256" key="1">
    <source>
        <dbReference type="ARBA" id="ARBA00004123"/>
    </source>
</evidence>
<dbReference type="Pfam" id="PF00847">
    <property type="entry name" value="AP2"/>
    <property type="match status" value="1"/>
</dbReference>
<evidence type="ECO:0000256" key="2">
    <source>
        <dbReference type="ARBA" id="ARBA00023015"/>
    </source>
</evidence>
<dbReference type="InterPro" id="IPR036955">
    <property type="entry name" value="AP2/ERF_dom_sf"/>
</dbReference>
<sequence>MAGEANNDFRKGVKRSGRGSTAKERISKMPPSVAGKRSSIYRGVTRHRWTGRYEAHLWDKSTWNHNQNKKGKQVYLGAYDEEEAAARAYDLAALKYWGPGTLINFPVSDYARDIDEMQNISREEYLASLRRKSSGFSRGMPKRHTIARPSQKNRWEARFHRIIGNKYLNMANYWEDGATAYDMSQGDNKNFSMITNIDLSAYVKWWQPKELHHFKHAEESHSVSDQRSVSVEEPETPEFPGKFCDPYQLPSLGVSHSKLHKPSGTSALSILFQSPLFKQMLMEESAKQDASDQDKISCYDLGSIGLKQGHKNSISPEEHKIECKESGHDSVHFQPSFQINSITQVPSVSTTPPECKTMLSHLHNMEGT</sequence>
<dbReference type="OMA" id="YARDIDE"/>
<proteinExistence type="inferred from homology"/>
<dbReference type="GO" id="GO:0003677">
    <property type="term" value="F:DNA binding"/>
    <property type="evidence" value="ECO:0007669"/>
    <property type="project" value="UniProtKB-KW"/>
</dbReference>
<evidence type="ECO:0000313" key="10">
    <source>
        <dbReference type="Proteomes" id="UP000824469"/>
    </source>
</evidence>
<dbReference type="GO" id="GO:0003700">
    <property type="term" value="F:DNA-binding transcription factor activity"/>
    <property type="evidence" value="ECO:0007669"/>
    <property type="project" value="InterPro"/>
</dbReference>
<evidence type="ECO:0000313" key="9">
    <source>
        <dbReference type="EMBL" id="KAH9309158.1"/>
    </source>
</evidence>
<dbReference type="PANTHER" id="PTHR32467:SF81">
    <property type="entry name" value="OS06G0145700 PROTEIN"/>
    <property type="match status" value="1"/>
</dbReference>
<dbReference type="AlphaFoldDB" id="A0AA38FSH4"/>
<evidence type="ECO:0000259" key="8">
    <source>
        <dbReference type="PROSITE" id="PS51032"/>
    </source>
</evidence>
<dbReference type="SMART" id="SM00380">
    <property type="entry name" value="AP2"/>
    <property type="match status" value="1"/>
</dbReference>
<protein>
    <recommendedName>
        <fullName evidence="8">AP2/ERF domain-containing protein</fullName>
    </recommendedName>
</protein>
<dbReference type="GO" id="GO:0005634">
    <property type="term" value="C:nucleus"/>
    <property type="evidence" value="ECO:0007669"/>
    <property type="project" value="UniProtKB-SubCell"/>
</dbReference>
<dbReference type="FunFam" id="3.30.730.10:FF:000004">
    <property type="entry name" value="AP2-like ethylene-responsive transcription factor"/>
    <property type="match status" value="1"/>
</dbReference>
<name>A0AA38FSH4_TAXCH</name>
<dbReference type="InterPro" id="IPR001471">
    <property type="entry name" value="AP2/ERF_dom"/>
</dbReference>
<reference evidence="9 10" key="1">
    <citation type="journal article" date="2021" name="Nat. Plants">
        <title>The Taxus genome provides insights into paclitaxel biosynthesis.</title>
        <authorList>
            <person name="Xiong X."/>
            <person name="Gou J."/>
            <person name="Liao Q."/>
            <person name="Li Y."/>
            <person name="Zhou Q."/>
            <person name="Bi G."/>
            <person name="Li C."/>
            <person name="Du R."/>
            <person name="Wang X."/>
            <person name="Sun T."/>
            <person name="Guo L."/>
            <person name="Liang H."/>
            <person name="Lu P."/>
            <person name="Wu Y."/>
            <person name="Zhang Z."/>
            <person name="Ro D.K."/>
            <person name="Shang Y."/>
            <person name="Huang S."/>
            <person name="Yan J."/>
        </authorList>
    </citation>
    <scope>NUCLEOTIDE SEQUENCE [LARGE SCALE GENOMIC DNA]</scope>
    <source>
        <strain evidence="9">Ta-2019</strain>
    </source>
</reference>
<dbReference type="PROSITE" id="PS51032">
    <property type="entry name" value="AP2_ERF"/>
    <property type="match status" value="1"/>
</dbReference>
<organism evidence="9 10">
    <name type="scientific">Taxus chinensis</name>
    <name type="common">Chinese yew</name>
    <name type="synonym">Taxus wallichiana var. chinensis</name>
    <dbReference type="NCBI Taxonomy" id="29808"/>
    <lineage>
        <taxon>Eukaryota</taxon>
        <taxon>Viridiplantae</taxon>
        <taxon>Streptophyta</taxon>
        <taxon>Embryophyta</taxon>
        <taxon>Tracheophyta</taxon>
        <taxon>Spermatophyta</taxon>
        <taxon>Pinopsida</taxon>
        <taxon>Pinidae</taxon>
        <taxon>Conifers II</taxon>
        <taxon>Cupressales</taxon>
        <taxon>Taxaceae</taxon>
        <taxon>Taxus</taxon>
    </lineage>
</organism>
<keyword evidence="4" id="KW-0804">Transcription</keyword>
<keyword evidence="10" id="KW-1185">Reference proteome</keyword>
<comment type="subcellular location">
    <subcellularLocation>
        <location evidence="1">Nucleus</location>
    </subcellularLocation>
</comment>
<feature type="region of interest" description="Disordered" evidence="7">
    <location>
        <begin position="1"/>
        <end position="37"/>
    </location>
</feature>
<feature type="region of interest" description="Disordered" evidence="7">
    <location>
        <begin position="217"/>
        <end position="242"/>
    </location>
</feature>
<dbReference type="PANTHER" id="PTHR32467">
    <property type="entry name" value="AP2-LIKE ETHYLENE-RESPONSIVE TRANSCRIPTION FACTOR"/>
    <property type="match status" value="1"/>
</dbReference>
<comment type="caution">
    <text evidence="9">The sequence shown here is derived from an EMBL/GenBank/DDBJ whole genome shotgun (WGS) entry which is preliminary data.</text>
</comment>
<dbReference type="InterPro" id="IPR016177">
    <property type="entry name" value="DNA-bd_dom_sf"/>
</dbReference>
<comment type="similarity">
    <text evidence="6">Belongs to the AP2/ERF transcription factor family. AP2 subfamily.</text>
</comment>